<protein>
    <submittedName>
        <fullName evidence="3">Uncharacterized protein</fullName>
    </submittedName>
</protein>
<evidence type="ECO:0000313" key="3">
    <source>
        <dbReference type="WBParaSite" id="MBELARI_LOCUS7288"/>
    </source>
</evidence>
<dbReference type="Proteomes" id="UP000887575">
    <property type="component" value="Unassembled WGS sequence"/>
</dbReference>
<proteinExistence type="predicted"/>
<reference evidence="3" key="1">
    <citation type="submission" date="2024-02" db="UniProtKB">
        <authorList>
            <consortium name="WormBaseParasite"/>
        </authorList>
    </citation>
    <scope>IDENTIFICATION</scope>
</reference>
<dbReference type="AlphaFoldDB" id="A0AAF3FJJ8"/>
<dbReference type="WBParaSite" id="MBELARI_LOCUS7288">
    <property type="protein sequence ID" value="MBELARI_LOCUS7288"/>
    <property type="gene ID" value="MBELARI_LOCUS7288"/>
</dbReference>
<keyword evidence="1" id="KW-0732">Signal</keyword>
<organism evidence="2 3">
    <name type="scientific">Mesorhabditis belari</name>
    <dbReference type="NCBI Taxonomy" id="2138241"/>
    <lineage>
        <taxon>Eukaryota</taxon>
        <taxon>Metazoa</taxon>
        <taxon>Ecdysozoa</taxon>
        <taxon>Nematoda</taxon>
        <taxon>Chromadorea</taxon>
        <taxon>Rhabditida</taxon>
        <taxon>Rhabditina</taxon>
        <taxon>Rhabditomorpha</taxon>
        <taxon>Rhabditoidea</taxon>
        <taxon>Rhabditidae</taxon>
        <taxon>Mesorhabditinae</taxon>
        <taxon>Mesorhabditis</taxon>
    </lineage>
</organism>
<feature type="chain" id="PRO_5041946180" evidence="1">
    <location>
        <begin position="19"/>
        <end position="86"/>
    </location>
</feature>
<name>A0AAF3FJJ8_9BILA</name>
<feature type="signal peptide" evidence="1">
    <location>
        <begin position="1"/>
        <end position="18"/>
    </location>
</feature>
<keyword evidence="2" id="KW-1185">Reference proteome</keyword>
<evidence type="ECO:0000313" key="2">
    <source>
        <dbReference type="Proteomes" id="UP000887575"/>
    </source>
</evidence>
<evidence type="ECO:0000256" key="1">
    <source>
        <dbReference type="SAM" id="SignalP"/>
    </source>
</evidence>
<accession>A0AAF3FJJ8</accession>
<sequence length="86" mass="9557">MKAIYMVIFAVIVIAVAGNYCETDGDCGLKLSKCKTDSVICRCKKSFCTAKKKCKSDPDCPFMNTCIHDNVENTTVCRRKFQGFNG</sequence>